<evidence type="ECO:0000256" key="4">
    <source>
        <dbReference type="ARBA" id="ARBA00022982"/>
    </source>
</evidence>
<gene>
    <name evidence="12" type="primary">trxA</name>
    <name evidence="12" type="ORF">H6X83_07660</name>
</gene>
<evidence type="ECO:0000256" key="3">
    <source>
        <dbReference type="ARBA" id="ARBA00022448"/>
    </source>
</evidence>
<dbReference type="PROSITE" id="PS51352">
    <property type="entry name" value="THIOREDOXIN_2"/>
    <property type="match status" value="1"/>
</dbReference>
<dbReference type="KEGG" id="caml:H6X83_07660"/>
<dbReference type="FunFam" id="3.40.30.10:FF:000001">
    <property type="entry name" value="Thioredoxin"/>
    <property type="match status" value="1"/>
</dbReference>
<dbReference type="SUPFAM" id="SSF52833">
    <property type="entry name" value="Thioredoxin-like"/>
    <property type="match status" value="1"/>
</dbReference>
<evidence type="ECO:0000256" key="8">
    <source>
        <dbReference type="PIRNR" id="PIRNR000077"/>
    </source>
</evidence>
<dbReference type="InterPro" id="IPR036249">
    <property type="entry name" value="Thioredoxin-like_sf"/>
</dbReference>
<keyword evidence="6 10" id="KW-0676">Redox-active center</keyword>
<evidence type="ECO:0000256" key="10">
    <source>
        <dbReference type="PIRSR" id="PIRSR000077-4"/>
    </source>
</evidence>
<evidence type="ECO:0000256" key="1">
    <source>
        <dbReference type="ARBA" id="ARBA00008987"/>
    </source>
</evidence>
<sequence>MAEVIHADAAKFSEVLKENRVVLCDFWATWCSPCKMLGPVIEQLAEEYSGKAAVMKVDVDENQDLAAQFNVMSIPTVYVFRDGNPVDSKVGALPIIDYRKMLDAVL</sequence>
<evidence type="ECO:0000256" key="6">
    <source>
        <dbReference type="ARBA" id="ARBA00023284"/>
    </source>
</evidence>
<evidence type="ECO:0000256" key="5">
    <source>
        <dbReference type="ARBA" id="ARBA00023157"/>
    </source>
</evidence>
<protein>
    <recommendedName>
        <fullName evidence="2 7">Thioredoxin</fullName>
    </recommendedName>
</protein>
<dbReference type="InterPro" id="IPR013766">
    <property type="entry name" value="Thioredoxin_domain"/>
</dbReference>
<evidence type="ECO:0000313" key="13">
    <source>
        <dbReference type="Proteomes" id="UP000516046"/>
    </source>
</evidence>
<dbReference type="GO" id="GO:0045454">
    <property type="term" value="P:cell redox homeostasis"/>
    <property type="evidence" value="ECO:0007669"/>
    <property type="project" value="TreeGrafter"/>
</dbReference>
<dbReference type="AlphaFoldDB" id="A0A7G9WDT8"/>
<feature type="active site" description="Nucleophile" evidence="9">
    <location>
        <position position="34"/>
    </location>
</feature>
<keyword evidence="3" id="KW-0813">Transport</keyword>
<evidence type="ECO:0000256" key="9">
    <source>
        <dbReference type="PIRSR" id="PIRSR000077-1"/>
    </source>
</evidence>
<accession>A0A7G9WDT8</accession>
<evidence type="ECO:0000313" key="12">
    <source>
        <dbReference type="EMBL" id="QNO16850.1"/>
    </source>
</evidence>
<dbReference type="GO" id="GO:0015035">
    <property type="term" value="F:protein-disulfide reductase activity"/>
    <property type="evidence" value="ECO:0007669"/>
    <property type="project" value="UniProtKB-UniRule"/>
</dbReference>
<dbReference type="Proteomes" id="UP000516046">
    <property type="component" value="Chromosome"/>
</dbReference>
<feature type="site" description="Contributes to redox potential value" evidence="9">
    <location>
        <position position="33"/>
    </location>
</feature>
<dbReference type="PANTHER" id="PTHR45663">
    <property type="entry name" value="GEO12009P1"/>
    <property type="match status" value="1"/>
</dbReference>
<dbReference type="InterPro" id="IPR005746">
    <property type="entry name" value="Thioredoxin"/>
</dbReference>
<keyword evidence="4" id="KW-0249">Electron transport</keyword>
<dbReference type="Pfam" id="PF00085">
    <property type="entry name" value="Thioredoxin"/>
    <property type="match status" value="1"/>
</dbReference>
<reference evidence="12 13" key="1">
    <citation type="submission" date="2020-08" db="EMBL/GenBank/DDBJ databases">
        <authorList>
            <person name="Ren C."/>
            <person name="Gu Y."/>
            <person name="Xu Y."/>
        </authorList>
    </citation>
    <scope>NUCLEOTIDE SEQUENCE [LARGE SCALE GENOMIC DNA]</scope>
    <source>
        <strain evidence="12 13">LBM18003</strain>
    </source>
</reference>
<dbReference type="PRINTS" id="PR00421">
    <property type="entry name" value="THIOREDOXIN"/>
</dbReference>
<dbReference type="CDD" id="cd02947">
    <property type="entry name" value="TRX_family"/>
    <property type="match status" value="1"/>
</dbReference>
<dbReference type="PANTHER" id="PTHR45663:SF11">
    <property type="entry name" value="GEO12009P1"/>
    <property type="match status" value="1"/>
</dbReference>
<dbReference type="Gene3D" id="3.40.30.10">
    <property type="entry name" value="Glutaredoxin"/>
    <property type="match status" value="1"/>
</dbReference>
<dbReference type="RefSeq" id="WP_212505917.1">
    <property type="nucleotide sequence ID" value="NZ_CP060696.1"/>
</dbReference>
<feature type="site" description="Deprotonates C-terminal active site Cys" evidence="9">
    <location>
        <position position="25"/>
    </location>
</feature>
<proteinExistence type="inferred from homology"/>
<feature type="domain" description="Thioredoxin" evidence="11">
    <location>
        <begin position="1"/>
        <end position="106"/>
    </location>
</feature>
<name>A0A7G9WDT8_9FIRM</name>
<feature type="site" description="Contributes to redox potential value" evidence="9">
    <location>
        <position position="32"/>
    </location>
</feature>
<feature type="active site" description="Nucleophile" evidence="9">
    <location>
        <position position="31"/>
    </location>
</feature>
<organism evidence="12 13">
    <name type="scientific">Caproicibacterium amylolyticum</name>
    <dbReference type="NCBI Taxonomy" id="2766537"/>
    <lineage>
        <taxon>Bacteria</taxon>
        <taxon>Bacillati</taxon>
        <taxon>Bacillota</taxon>
        <taxon>Clostridia</taxon>
        <taxon>Eubacteriales</taxon>
        <taxon>Oscillospiraceae</taxon>
        <taxon>Caproicibacterium</taxon>
    </lineage>
</organism>
<keyword evidence="13" id="KW-1185">Reference proteome</keyword>
<dbReference type="EMBL" id="CP060696">
    <property type="protein sequence ID" value="QNO16850.1"/>
    <property type="molecule type" value="Genomic_DNA"/>
</dbReference>
<evidence type="ECO:0000256" key="2">
    <source>
        <dbReference type="ARBA" id="ARBA00020570"/>
    </source>
</evidence>
<evidence type="ECO:0000259" key="11">
    <source>
        <dbReference type="PROSITE" id="PS51352"/>
    </source>
</evidence>
<evidence type="ECO:0000256" key="7">
    <source>
        <dbReference type="NCBIfam" id="TIGR01068"/>
    </source>
</evidence>
<comment type="similarity">
    <text evidence="1 8">Belongs to the thioredoxin family.</text>
</comment>
<dbReference type="PIRSF" id="PIRSF000077">
    <property type="entry name" value="Thioredoxin"/>
    <property type="match status" value="1"/>
</dbReference>
<keyword evidence="5 10" id="KW-1015">Disulfide bond</keyword>
<dbReference type="NCBIfam" id="TIGR01068">
    <property type="entry name" value="thioredoxin"/>
    <property type="match status" value="1"/>
</dbReference>
<feature type="disulfide bond" description="Redox-active" evidence="10">
    <location>
        <begin position="31"/>
        <end position="34"/>
    </location>
</feature>
<dbReference type="GO" id="GO:0005829">
    <property type="term" value="C:cytosol"/>
    <property type="evidence" value="ECO:0007669"/>
    <property type="project" value="TreeGrafter"/>
</dbReference>